<evidence type="ECO:0000313" key="4">
    <source>
        <dbReference type="EMBL" id="CAD9359588.1"/>
    </source>
</evidence>
<keyword evidence="2" id="KW-0479">Metal-binding</keyword>
<dbReference type="PANTHER" id="PTHR20883:SF15">
    <property type="entry name" value="PHYTANOYL-COA DIOXYGENASE DOMAIN-CONTAINING PROTEIN 1"/>
    <property type="match status" value="1"/>
</dbReference>
<dbReference type="Gene3D" id="2.60.120.620">
    <property type="entry name" value="q2cbj1_9rhob like domain"/>
    <property type="match status" value="1"/>
</dbReference>
<dbReference type="SUPFAM" id="SSF51197">
    <property type="entry name" value="Clavaminate synthase-like"/>
    <property type="match status" value="1"/>
</dbReference>
<accession>A0A7S2EWA4</accession>
<gene>
    <name evidence="4" type="ORF">OSIN01602_LOCUS19981</name>
</gene>
<evidence type="ECO:0008006" key="5">
    <source>
        <dbReference type="Google" id="ProtNLM"/>
    </source>
</evidence>
<protein>
    <recommendedName>
        <fullName evidence="5">Phytanoyl-CoA dioxygenase family protein</fullName>
    </recommendedName>
</protein>
<dbReference type="Pfam" id="PF05721">
    <property type="entry name" value="PhyH"/>
    <property type="match status" value="1"/>
</dbReference>
<organism evidence="4">
    <name type="scientific">Trieres chinensis</name>
    <name type="common">Marine centric diatom</name>
    <name type="synonym">Odontella sinensis</name>
    <dbReference type="NCBI Taxonomy" id="1514140"/>
    <lineage>
        <taxon>Eukaryota</taxon>
        <taxon>Sar</taxon>
        <taxon>Stramenopiles</taxon>
        <taxon>Ochrophyta</taxon>
        <taxon>Bacillariophyta</taxon>
        <taxon>Mediophyceae</taxon>
        <taxon>Biddulphiophycidae</taxon>
        <taxon>Eupodiscales</taxon>
        <taxon>Parodontellaceae</taxon>
        <taxon>Trieres</taxon>
    </lineage>
</organism>
<keyword evidence="3" id="KW-0408">Iron</keyword>
<reference evidence="4" key="1">
    <citation type="submission" date="2021-01" db="EMBL/GenBank/DDBJ databases">
        <authorList>
            <person name="Corre E."/>
            <person name="Pelletier E."/>
            <person name="Niang G."/>
            <person name="Scheremetjew M."/>
            <person name="Finn R."/>
            <person name="Kale V."/>
            <person name="Holt S."/>
            <person name="Cochrane G."/>
            <person name="Meng A."/>
            <person name="Brown T."/>
            <person name="Cohen L."/>
        </authorList>
    </citation>
    <scope>NUCLEOTIDE SEQUENCE</scope>
    <source>
        <strain evidence="4">Grunow 1884</strain>
    </source>
</reference>
<name>A0A7S2EWA4_TRICV</name>
<proteinExistence type="predicted"/>
<dbReference type="GO" id="GO:0046872">
    <property type="term" value="F:metal ion binding"/>
    <property type="evidence" value="ECO:0007669"/>
    <property type="project" value="UniProtKB-KW"/>
</dbReference>
<dbReference type="InterPro" id="IPR008775">
    <property type="entry name" value="Phytyl_CoA_dOase-like"/>
</dbReference>
<comment type="cofactor">
    <cofactor evidence="1">
        <name>Fe cation</name>
        <dbReference type="ChEBI" id="CHEBI:24875"/>
    </cofactor>
</comment>
<evidence type="ECO:0000256" key="3">
    <source>
        <dbReference type="ARBA" id="ARBA00023004"/>
    </source>
</evidence>
<dbReference type="AlphaFoldDB" id="A0A7S2EWA4"/>
<sequence>MTELTEQTTEYPLEMTEDERYLFDLNGYVIIRGVLTPEEVKEANDVIDRRQSLMIERSEAALRNAVKGTAFYGSGPGRKDLGGVLEWGEESKVFKSILAHPRLRPLFNGILGKGYRMDHLPFVIAQDKGGEGFQLHGGTVDCTSGEYNPYLAYTCHQGQIRSSLLGVNVMLTDHNAGDGGFCVVPGSHKSNFKMPDGMVDGEKYQEFIRQPTTKAGDIVLFSEGTVHGAMAWTSDQQRRVCLYRFSPSTNVYGRSYFGNEGGGWPKAMYEDLTDAQRAVLEPPYANRLDRPIIQEDGSVEISSRNARKKQHDQELFGTKYF</sequence>
<evidence type="ECO:0000256" key="1">
    <source>
        <dbReference type="ARBA" id="ARBA00001962"/>
    </source>
</evidence>
<evidence type="ECO:0000256" key="2">
    <source>
        <dbReference type="ARBA" id="ARBA00022723"/>
    </source>
</evidence>
<dbReference type="EMBL" id="HBGO01034574">
    <property type="protein sequence ID" value="CAD9359588.1"/>
    <property type="molecule type" value="Transcribed_RNA"/>
</dbReference>
<dbReference type="PANTHER" id="PTHR20883">
    <property type="entry name" value="PHYTANOYL-COA DIOXYGENASE DOMAIN CONTAINING 1"/>
    <property type="match status" value="1"/>
</dbReference>